<organism evidence="6 7">
    <name type="scientific">Undibacterium rugosum</name>
    <dbReference type="NCBI Taxonomy" id="2762291"/>
    <lineage>
        <taxon>Bacteria</taxon>
        <taxon>Pseudomonadati</taxon>
        <taxon>Pseudomonadota</taxon>
        <taxon>Betaproteobacteria</taxon>
        <taxon>Burkholderiales</taxon>
        <taxon>Oxalobacteraceae</taxon>
        <taxon>Undibacterium</taxon>
    </lineage>
</organism>
<comment type="caution">
    <text evidence="6">The sequence shown here is derived from an EMBL/GenBank/DDBJ whole genome shotgun (WGS) entry which is preliminary data.</text>
</comment>
<evidence type="ECO:0000259" key="5">
    <source>
        <dbReference type="PROSITE" id="PS52015"/>
    </source>
</evidence>
<gene>
    <name evidence="6" type="ORF">H8K47_14690</name>
</gene>
<feature type="domain" description="TonB C-terminal" evidence="5">
    <location>
        <begin position="1"/>
        <end position="83"/>
    </location>
</feature>
<dbReference type="RefSeq" id="WP_186882155.1">
    <property type="nucleotide sequence ID" value="NZ_JACOGG010000017.1"/>
</dbReference>
<evidence type="ECO:0000313" key="6">
    <source>
        <dbReference type="EMBL" id="MBC3936612.1"/>
    </source>
</evidence>
<evidence type="ECO:0000256" key="3">
    <source>
        <dbReference type="ARBA" id="ARBA00022989"/>
    </source>
</evidence>
<dbReference type="SUPFAM" id="SSF74653">
    <property type="entry name" value="TolA/TonB C-terminal domain"/>
    <property type="match status" value="2"/>
</dbReference>
<dbReference type="GO" id="GO:0016020">
    <property type="term" value="C:membrane"/>
    <property type="evidence" value="ECO:0007669"/>
    <property type="project" value="UniProtKB-SubCell"/>
</dbReference>
<protein>
    <submittedName>
        <fullName evidence="6">TonB family protein</fullName>
    </submittedName>
</protein>
<dbReference type="Gene3D" id="3.30.1150.10">
    <property type="match status" value="2"/>
</dbReference>
<keyword evidence="3" id="KW-1133">Transmembrane helix</keyword>
<dbReference type="EMBL" id="JACOGG010000017">
    <property type="protein sequence ID" value="MBC3936612.1"/>
    <property type="molecule type" value="Genomic_DNA"/>
</dbReference>
<dbReference type="Proteomes" id="UP000612361">
    <property type="component" value="Unassembled WGS sequence"/>
</dbReference>
<dbReference type="InterPro" id="IPR006260">
    <property type="entry name" value="TonB/TolA_C"/>
</dbReference>
<evidence type="ECO:0000256" key="4">
    <source>
        <dbReference type="ARBA" id="ARBA00023136"/>
    </source>
</evidence>
<sequence>MAAKYPKAALRNRFHGNAKVLLKIDPSGKINAVDFLRSSGWWILDQTLAKSVIGCKILDEAPGKELNAAVNYIFRLDEELRFDMDPELIADSCDKSDSVRITDPTENGLGIVVGSLVSKTGEVQRTSLEWASGDEALDRESIRLVKSCKFKPATTAGKQYNAPYSVRLLPVSK</sequence>
<dbReference type="NCBIfam" id="TIGR01352">
    <property type="entry name" value="tonB_Cterm"/>
    <property type="match status" value="2"/>
</dbReference>
<proteinExistence type="predicted"/>
<dbReference type="GO" id="GO:0055085">
    <property type="term" value="P:transmembrane transport"/>
    <property type="evidence" value="ECO:0007669"/>
    <property type="project" value="InterPro"/>
</dbReference>
<evidence type="ECO:0000256" key="1">
    <source>
        <dbReference type="ARBA" id="ARBA00004167"/>
    </source>
</evidence>
<dbReference type="InterPro" id="IPR037682">
    <property type="entry name" value="TonB_C"/>
</dbReference>
<accession>A0A923I4X6</accession>
<dbReference type="PROSITE" id="PS52015">
    <property type="entry name" value="TONB_CTD"/>
    <property type="match status" value="1"/>
</dbReference>
<evidence type="ECO:0000256" key="2">
    <source>
        <dbReference type="ARBA" id="ARBA00022692"/>
    </source>
</evidence>
<keyword evidence="2" id="KW-0812">Transmembrane</keyword>
<reference evidence="6" key="1">
    <citation type="submission" date="2020-08" db="EMBL/GenBank/DDBJ databases">
        <title>Novel species isolated from subtropical streams in China.</title>
        <authorList>
            <person name="Lu H."/>
        </authorList>
    </citation>
    <scope>NUCLEOTIDE SEQUENCE</scope>
    <source>
        <strain evidence="6">CY7W</strain>
    </source>
</reference>
<evidence type="ECO:0000313" key="7">
    <source>
        <dbReference type="Proteomes" id="UP000612361"/>
    </source>
</evidence>
<dbReference type="Pfam" id="PF03544">
    <property type="entry name" value="TonB_C"/>
    <property type="match status" value="2"/>
</dbReference>
<keyword evidence="7" id="KW-1185">Reference proteome</keyword>
<comment type="subcellular location">
    <subcellularLocation>
        <location evidence="1">Membrane</location>
        <topology evidence="1">Single-pass membrane protein</topology>
    </subcellularLocation>
</comment>
<keyword evidence="4" id="KW-0472">Membrane</keyword>
<name>A0A923I4X6_9BURK</name>
<dbReference type="AlphaFoldDB" id="A0A923I4X6"/>